<dbReference type="PANTHER" id="PTHR11409">
    <property type="entry name" value="ADENOSINE DEAMINASE"/>
    <property type="match status" value="1"/>
</dbReference>
<proteinExistence type="evidence at transcript level"/>
<evidence type="ECO:0000256" key="4">
    <source>
        <dbReference type="ARBA" id="ARBA00022723"/>
    </source>
</evidence>
<dbReference type="GO" id="GO:0046103">
    <property type="term" value="P:inosine biosynthetic process"/>
    <property type="evidence" value="ECO:0007669"/>
    <property type="project" value="TreeGrafter"/>
</dbReference>
<protein>
    <recommendedName>
        <fullName evidence="3">adenosine deaminase</fullName>
        <ecNumber evidence="3">3.5.4.4</ecNumber>
    </recommendedName>
</protein>
<dbReference type="GO" id="GO:0046872">
    <property type="term" value="F:metal ion binding"/>
    <property type="evidence" value="ECO:0007669"/>
    <property type="project" value="UniProtKB-KW"/>
</dbReference>
<feature type="domain" description="Adenosine deaminase" evidence="7">
    <location>
        <begin position="16"/>
        <end position="345"/>
    </location>
</feature>
<keyword evidence="6" id="KW-0862">Zinc</keyword>
<reference evidence="8" key="1">
    <citation type="submission" date="2014-03" db="EMBL/GenBank/DDBJ databases">
        <title>The sialotranscriptome of Amblyomma triste, Amblyomma parvum and Amblyomma cajennense ticks, uncovered by 454-based RNA-seq.</title>
        <authorList>
            <person name="Garcia G.R."/>
            <person name="Gardinassi L.G."/>
            <person name="Ribeiro J.M."/>
            <person name="Anatriello E."/>
            <person name="Ferreira B.R."/>
            <person name="Moreira H.N."/>
            <person name="Mafra C."/>
            <person name="Olegario M.M."/>
            <person name="Szabo P.J."/>
            <person name="Miranda-Santos I.K."/>
            <person name="Maruyama S.R."/>
        </authorList>
    </citation>
    <scope>NUCLEOTIDE SEQUENCE</scope>
    <source>
        <strain evidence="8">Mato Grasso do Sul</strain>
        <tissue evidence="8">Salivary glands</tissue>
    </source>
</reference>
<evidence type="ECO:0000256" key="1">
    <source>
        <dbReference type="ARBA" id="ARBA00001947"/>
    </source>
</evidence>
<evidence type="ECO:0000256" key="3">
    <source>
        <dbReference type="ARBA" id="ARBA00012784"/>
    </source>
</evidence>
<accession>A0A023GM39</accession>
<dbReference type="AlphaFoldDB" id="A0A023GM39"/>
<evidence type="ECO:0000256" key="6">
    <source>
        <dbReference type="ARBA" id="ARBA00022833"/>
    </source>
</evidence>
<dbReference type="GO" id="GO:0009897">
    <property type="term" value="C:external side of plasma membrane"/>
    <property type="evidence" value="ECO:0007669"/>
    <property type="project" value="TreeGrafter"/>
</dbReference>
<dbReference type="EMBL" id="GBBM01001518">
    <property type="protein sequence ID" value="JAC33900.1"/>
    <property type="molecule type" value="mRNA"/>
</dbReference>
<dbReference type="GO" id="GO:0005829">
    <property type="term" value="C:cytosol"/>
    <property type="evidence" value="ECO:0007669"/>
    <property type="project" value="TreeGrafter"/>
</dbReference>
<name>A0A023GM39_AMBTT</name>
<dbReference type="Pfam" id="PF00962">
    <property type="entry name" value="A_deaminase"/>
    <property type="match status" value="1"/>
</dbReference>
<evidence type="ECO:0000259" key="7">
    <source>
        <dbReference type="Pfam" id="PF00962"/>
    </source>
</evidence>
<comment type="similarity">
    <text evidence="2">Belongs to the metallo-dependent hydrolases superfamily. Adenosine and AMP deaminases family.</text>
</comment>
<dbReference type="InterPro" id="IPR001365">
    <property type="entry name" value="A_deaminase_dom"/>
</dbReference>
<sequence length="355" mass="39786">MSFLKHFDPAKIPRTRVELHLHLDGSIRLETIWELAHKKHIDLGCSSIAALRWRLQKVESSSLKDFLSRFAIFMPTVVGDLEAIERISYELCEDQAREGVAYFETRFSPQLMASQEKGVTPSLVVEAVSRGLEKGQRDFKVKARSIVTSVWGKDDWTVECLKLCEQHQSIGVVGIDIAKDEVHTPGYTAVEAQVFQRAKQLGIPRTAHAGESGAYTTVREAIVDLSCDRVGHGYRIFGDPTGETYRLAREQNIHFEVCPYSSVLTGGCPLDTRRHSIVRFAEDNVNFSINKDDSTITGSTLDDEYAFLKHLGLTEAHLVRANINAARSCFLPQGEKEDLLQHLYKEYGVSSKATS</sequence>
<dbReference type="GO" id="GO:0006154">
    <property type="term" value="P:adenosine catabolic process"/>
    <property type="evidence" value="ECO:0007669"/>
    <property type="project" value="TreeGrafter"/>
</dbReference>
<evidence type="ECO:0000313" key="8">
    <source>
        <dbReference type="EMBL" id="JAC33900.1"/>
    </source>
</evidence>
<organism evidence="8">
    <name type="scientific">Amblyomma triste</name>
    <name type="common">Neotropical tick</name>
    <dbReference type="NCBI Taxonomy" id="251400"/>
    <lineage>
        <taxon>Eukaryota</taxon>
        <taxon>Metazoa</taxon>
        <taxon>Ecdysozoa</taxon>
        <taxon>Arthropoda</taxon>
        <taxon>Chelicerata</taxon>
        <taxon>Arachnida</taxon>
        <taxon>Acari</taxon>
        <taxon>Parasitiformes</taxon>
        <taxon>Ixodida</taxon>
        <taxon>Ixodoidea</taxon>
        <taxon>Ixodidae</taxon>
        <taxon>Amblyomminae</taxon>
        <taxon>Amblyomma</taxon>
    </lineage>
</organism>
<dbReference type="EC" id="3.5.4.4" evidence="3"/>
<dbReference type="GO" id="GO:0043103">
    <property type="term" value="P:hypoxanthine salvage"/>
    <property type="evidence" value="ECO:0007669"/>
    <property type="project" value="TreeGrafter"/>
</dbReference>
<dbReference type="SUPFAM" id="SSF51556">
    <property type="entry name" value="Metallo-dependent hydrolases"/>
    <property type="match status" value="1"/>
</dbReference>
<dbReference type="PANTHER" id="PTHR11409:SF43">
    <property type="entry name" value="ADENOSINE DEAMINASE"/>
    <property type="match status" value="1"/>
</dbReference>
<dbReference type="InterPro" id="IPR006330">
    <property type="entry name" value="Ado/ade_deaminase"/>
</dbReference>
<dbReference type="NCBIfam" id="TIGR01430">
    <property type="entry name" value="aden_deam"/>
    <property type="match status" value="1"/>
</dbReference>
<dbReference type="InterPro" id="IPR032466">
    <property type="entry name" value="Metal_Hydrolase"/>
</dbReference>
<dbReference type="GO" id="GO:0004000">
    <property type="term" value="F:adenosine deaminase activity"/>
    <property type="evidence" value="ECO:0007669"/>
    <property type="project" value="UniProtKB-ARBA"/>
</dbReference>
<keyword evidence="4" id="KW-0479">Metal-binding</keyword>
<keyword evidence="5" id="KW-0378">Hydrolase</keyword>
<evidence type="ECO:0000256" key="5">
    <source>
        <dbReference type="ARBA" id="ARBA00022801"/>
    </source>
</evidence>
<evidence type="ECO:0000256" key="2">
    <source>
        <dbReference type="ARBA" id="ARBA00006676"/>
    </source>
</evidence>
<dbReference type="GO" id="GO:0060169">
    <property type="term" value="P:negative regulation of adenosine receptor signaling pathway"/>
    <property type="evidence" value="ECO:0007669"/>
    <property type="project" value="TreeGrafter"/>
</dbReference>
<comment type="cofactor">
    <cofactor evidence="1">
        <name>Zn(2+)</name>
        <dbReference type="ChEBI" id="CHEBI:29105"/>
    </cofactor>
</comment>
<dbReference type="Gene3D" id="3.20.20.140">
    <property type="entry name" value="Metal-dependent hydrolases"/>
    <property type="match status" value="1"/>
</dbReference>